<evidence type="ECO:0000313" key="2">
    <source>
        <dbReference type="Proteomes" id="UP000006977"/>
    </source>
</evidence>
<protein>
    <submittedName>
        <fullName evidence="1">Uncharacterized protein</fullName>
    </submittedName>
</protein>
<evidence type="ECO:0000313" key="1">
    <source>
        <dbReference type="EMBL" id="EJQ72370.1"/>
    </source>
</evidence>
<dbReference type="HOGENOM" id="CLU_2894407_0_0_9"/>
<accession>J8D8E3</accession>
<proteinExistence type="predicted"/>
<gene>
    <name evidence="1" type="ORF">IGC_05234</name>
</gene>
<name>J8D8E3_BACCE</name>
<sequence>MSIYKQLQGLTLEKQIGLLTNHLVSFNSINGTDGEVSIIDELYSIFKSTLNTYGFNMYLIIQ</sequence>
<reference evidence="1 2" key="1">
    <citation type="submission" date="2012-04" db="EMBL/GenBank/DDBJ databases">
        <title>The Genome Sequence of Bacillus cereus HuA4-10.</title>
        <authorList>
            <consortium name="The Broad Institute Genome Sequencing Platform"/>
            <consortium name="The Broad Institute Genome Sequencing Center for Infectious Disease"/>
            <person name="Feldgarden M."/>
            <person name="Van der Auwera G.A."/>
            <person name="Mahillon J."/>
            <person name="Duprez V."/>
            <person name="Timmery S."/>
            <person name="Mattelet C."/>
            <person name="Dierick K."/>
            <person name="Sun M."/>
            <person name="Yu Z."/>
            <person name="Zhu L."/>
            <person name="Hu X."/>
            <person name="Shank E.B."/>
            <person name="Swiecicka I."/>
            <person name="Hansen B.M."/>
            <person name="Andrup L."/>
            <person name="Young S.K."/>
            <person name="Zeng Q."/>
            <person name="Gargeya S."/>
            <person name="Fitzgerald M."/>
            <person name="Haas B."/>
            <person name="Abouelleil A."/>
            <person name="Alvarado L."/>
            <person name="Arachchi H.M."/>
            <person name="Berlin A."/>
            <person name="Chapman S.B."/>
            <person name="Goldberg J."/>
            <person name="Griggs A."/>
            <person name="Gujja S."/>
            <person name="Hansen M."/>
            <person name="Howarth C."/>
            <person name="Imamovic A."/>
            <person name="Larimer J."/>
            <person name="McCowen C."/>
            <person name="Montmayeur A."/>
            <person name="Murphy C."/>
            <person name="Neiman D."/>
            <person name="Pearson M."/>
            <person name="Priest M."/>
            <person name="Roberts A."/>
            <person name="Saif S."/>
            <person name="Shea T."/>
            <person name="Sisk P."/>
            <person name="Sykes S."/>
            <person name="Wortman J."/>
            <person name="Nusbaum C."/>
            <person name="Birren B."/>
        </authorList>
    </citation>
    <scope>NUCLEOTIDE SEQUENCE [LARGE SCALE GENOMIC DNA]</scope>
    <source>
        <strain evidence="1 2">HuA4-10</strain>
    </source>
</reference>
<dbReference type="AlphaFoldDB" id="J8D8E3"/>
<comment type="caution">
    <text evidence="1">The sequence shown here is derived from an EMBL/GenBank/DDBJ whole genome shotgun (WGS) entry which is preliminary data.</text>
</comment>
<dbReference type="EMBL" id="AHEA01000050">
    <property type="protein sequence ID" value="EJQ72370.1"/>
    <property type="molecule type" value="Genomic_DNA"/>
</dbReference>
<organism evidence="1 2">
    <name type="scientific">Bacillus cereus HuA4-10</name>
    <dbReference type="NCBI Taxonomy" id="1053206"/>
    <lineage>
        <taxon>Bacteria</taxon>
        <taxon>Bacillati</taxon>
        <taxon>Bacillota</taxon>
        <taxon>Bacilli</taxon>
        <taxon>Bacillales</taxon>
        <taxon>Bacillaceae</taxon>
        <taxon>Bacillus</taxon>
        <taxon>Bacillus cereus group</taxon>
    </lineage>
</organism>
<dbReference type="Proteomes" id="UP000006977">
    <property type="component" value="Unassembled WGS sequence"/>
</dbReference>